<proteinExistence type="predicted"/>
<dbReference type="InterPro" id="IPR000524">
    <property type="entry name" value="Tscrpt_reg_HTH_GntR"/>
</dbReference>
<evidence type="ECO:0000256" key="2">
    <source>
        <dbReference type="ARBA" id="ARBA00023125"/>
    </source>
</evidence>
<comment type="caution">
    <text evidence="5">The sequence shown here is derived from an EMBL/GenBank/DDBJ whole genome shotgun (WGS) entry which is preliminary data.</text>
</comment>
<evidence type="ECO:0000313" key="6">
    <source>
        <dbReference type="Proteomes" id="UP001235840"/>
    </source>
</evidence>
<keyword evidence="3" id="KW-0804">Transcription</keyword>
<keyword evidence="6" id="KW-1185">Reference proteome</keyword>
<dbReference type="Gene3D" id="1.10.10.10">
    <property type="entry name" value="Winged helix-like DNA-binding domain superfamily/Winged helix DNA-binding domain"/>
    <property type="match status" value="1"/>
</dbReference>
<dbReference type="GO" id="GO:0003677">
    <property type="term" value="F:DNA binding"/>
    <property type="evidence" value="ECO:0007669"/>
    <property type="project" value="UniProtKB-KW"/>
</dbReference>
<dbReference type="CDD" id="cd07377">
    <property type="entry name" value="WHTH_GntR"/>
    <property type="match status" value="1"/>
</dbReference>
<dbReference type="SMART" id="SM00345">
    <property type="entry name" value="HTH_GNTR"/>
    <property type="match status" value="1"/>
</dbReference>
<dbReference type="Proteomes" id="UP001235840">
    <property type="component" value="Unassembled WGS sequence"/>
</dbReference>
<dbReference type="PANTHER" id="PTHR38445:SF10">
    <property type="entry name" value="GNTR-FAMILY TRANSCRIPTIONAL REGULATOR"/>
    <property type="match status" value="1"/>
</dbReference>
<evidence type="ECO:0000256" key="3">
    <source>
        <dbReference type="ARBA" id="ARBA00023163"/>
    </source>
</evidence>
<evidence type="ECO:0000313" key="5">
    <source>
        <dbReference type="EMBL" id="MDQ0165776.1"/>
    </source>
</evidence>
<dbReference type="Pfam" id="PF00392">
    <property type="entry name" value="GntR"/>
    <property type="match status" value="1"/>
</dbReference>
<dbReference type="InterPro" id="IPR036388">
    <property type="entry name" value="WH-like_DNA-bd_sf"/>
</dbReference>
<dbReference type="SUPFAM" id="SSF46785">
    <property type="entry name" value="Winged helix' DNA-binding domain"/>
    <property type="match status" value="1"/>
</dbReference>
<sequence>MKYSLDESKPIFIQIAEGIEDEIINGSLKEGGQVPSTNQFASYYQINPATAAKGINLLVEEKIIYKKRGIGMFVSEGAKAKVLEKRKEQFFADYVLAMLKEAQKLNISSYELIKWIESHKQEGNDHEGN</sequence>
<keyword evidence="1" id="KW-0805">Transcription regulation</keyword>
<name>A0ABT9VXQ0_9BACI</name>
<accession>A0ABT9VXQ0</accession>
<reference evidence="5 6" key="1">
    <citation type="submission" date="2023-07" db="EMBL/GenBank/DDBJ databases">
        <title>Genomic Encyclopedia of Type Strains, Phase IV (KMG-IV): sequencing the most valuable type-strain genomes for metagenomic binning, comparative biology and taxonomic classification.</title>
        <authorList>
            <person name="Goeker M."/>
        </authorList>
    </citation>
    <scope>NUCLEOTIDE SEQUENCE [LARGE SCALE GENOMIC DNA]</scope>
    <source>
        <strain evidence="5 6">DSM 12751</strain>
    </source>
</reference>
<protein>
    <submittedName>
        <fullName evidence="5">DNA-binding transcriptional regulator YhcF (GntR family)</fullName>
    </submittedName>
</protein>
<evidence type="ECO:0000256" key="1">
    <source>
        <dbReference type="ARBA" id="ARBA00023015"/>
    </source>
</evidence>
<dbReference type="RefSeq" id="WP_307393307.1">
    <property type="nucleotide sequence ID" value="NZ_BAAADK010000032.1"/>
</dbReference>
<dbReference type="PROSITE" id="PS50949">
    <property type="entry name" value="HTH_GNTR"/>
    <property type="match status" value="1"/>
</dbReference>
<organism evidence="5 6">
    <name type="scientific">Caldalkalibacillus horti</name>
    <dbReference type="NCBI Taxonomy" id="77523"/>
    <lineage>
        <taxon>Bacteria</taxon>
        <taxon>Bacillati</taxon>
        <taxon>Bacillota</taxon>
        <taxon>Bacilli</taxon>
        <taxon>Bacillales</taxon>
        <taxon>Bacillaceae</taxon>
        <taxon>Caldalkalibacillus</taxon>
    </lineage>
</organism>
<gene>
    <name evidence="5" type="ORF">J2S11_001677</name>
</gene>
<dbReference type="InterPro" id="IPR036390">
    <property type="entry name" value="WH_DNA-bd_sf"/>
</dbReference>
<dbReference type="PANTHER" id="PTHR38445">
    <property type="entry name" value="HTH-TYPE TRANSCRIPTIONAL REPRESSOR YTRA"/>
    <property type="match status" value="1"/>
</dbReference>
<evidence type="ECO:0000259" key="4">
    <source>
        <dbReference type="PROSITE" id="PS50949"/>
    </source>
</evidence>
<keyword evidence="2 5" id="KW-0238">DNA-binding</keyword>
<feature type="domain" description="HTH gntR-type" evidence="4">
    <location>
        <begin position="9"/>
        <end position="77"/>
    </location>
</feature>
<dbReference type="EMBL" id="JAUSTY010000006">
    <property type="protein sequence ID" value="MDQ0165776.1"/>
    <property type="molecule type" value="Genomic_DNA"/>
</dbReference>